<protein>
    <submittedName>
        <fullName evidence="1">Uncharacterized protein</fullName>
    </submittedName>
</protein>
<dbReference type="EMBL" id="JAJJMB010011222">
    <property type="protein sequence ID" value="KAI3903570.1"/>
    <property type="molecule type" value="Genomic_DNA"/>
</dbReference>
<dbReference type="AlphaFoldDB" id="A0AAD4XCK3"/>
<evidence type="ECO:0000313" key="1">
    <source>
        <dbReference type="EMBL" id="KAI3903570.1"/>
    </source>
</evidence>
<sequence length="79" mass="8736">MGYAHCQFLLRFGVEHNTGSAVFVTLDSELQKLVHHTAYKLIGGLHWGLNPESQKCLLFTVKSYRLCVSTGVSKASVVL</sequence>
<dbReference type="Proteomes" id="UP001202328">
    <property type="component" value="Unassembled WGS sequence"/>
</dbReference>
<gene>
    <name evidence="1" type="ORF">MKW98_032224</name>
</gene>
<comment type="caution">
    <text evidence="1">The sequence shown here is derived from an EMBL/GenBank/DDBJ whole genome shotgun (WGS) entry which is preliminary data.</text>
</comment>
<reference evidence="1" key="1">
    <citation type="submission" date="2022-04" db="EMBL/GenBank/DDBJ databases">
        <title>A functionally conserved STORR gene fusion in Papaver species that diverged 16.8 million years ago.</title>
        <authorList>
            <person name="Catania T."/>
        </authorList>
    </citation>
    <scope>NUCLEOTIDE SEQUENCE</scope>
    <source>
        <strain evidence="1">S-188037</strain>
    </source>
</reference>
<accession>A0AAD4XCK3</accession>
<evidence type="ECO:0000313" key="2">
    <source>
        <dbReference type="Proteomes" id="UP001202328"/>
    </source>
</evidence>
<keyword evidence="2" id="KW-1185">Reference proteome</keyword>
<organism evidence="1 2">
    <name type="scientific">Papaver atlanticum</name>
    <dbReference type="NCBI Taxonomy" id="357466"/>
    <lineage>
        <taxon>Eukaryota</taxon>
        <taxon>Viridiplantae</taxon>
        <taxon>Streptophyta</taxon>
        <taxon>Embryophyta</taxon>
        <taxon>Tracheophyta</taxon>
        <taxon>Spermatophyta</taxon>
        <taxon>Magnoliopsida</taxon>
        <taxon>Ranunculales</taxon>
        <taxon>Papaveraceae</taxon>
        <taxon>Papaveroideae</taxon>
        <taxon>Papaver</taxon>
    </lineage>
</organism>
<proteinExistence type="predicted"/>
<name>A0AAD4XCK3_9MAGN</name>